<dbReference type="Gene3D" id="1.10.600.10">
    <property type="entry name" value="Farnesyl Diphosphate Synthase"/>
    <property type="match status" value="1"/>
</dbReference>
<dbReference type="SFLD" id="SFLDG01212">
    <property type="entry name" value="Phytoene_synthase_like"/>
    <property type="match status" value="1"/>
</dbReference>
<dbReference type="Proteomes" id="UP001500902">
    <property type="component" value="Unassembled WGS sequence"/>
</dbReference>
<name>A0ABP7DVE9_9ACTN</name>
<dbReference type="SUPFAM" id="SSF48576">
    <property type="entry name" value="Terpenoid synthases"/>
    <property type="match status" value="1"/>
</dbReference>
<dbReference type="PANTHER" id="PTHR31480">
    <property type="entry name" value="BIFUNCTIONAL LYCOPENE CYCLASE/PHYTOENE SYNTHASE"/>
    <property type="match status" value="1"/>
</dbReference>
<dbReference type="InterPro" id="IPR017827">
    <property type="entry name" value="HSQ_synthase_HpnC"/>
</dbReference>
<keyword evidence="2" id="KW-1185">Reference proteome</keyword>
<organism evidence="1 2">
    <name type="scientific">Nonomuraea antimicrobica</name>
    <dbReference type="NCBI Taxonomy" id="561173"/>
    <lineage>
        <taxon>Bacteria</taxon>
        <taxon>Bacillati</taxon>
        <taxon>Actinomycetota</taxon>
        <taxon>Actinomycetes</taxon>
        <taxon>Streptosporangiales</taxon>
        <taxon>Streptosporangiaceae</taxon>
        <taxon>Nonomuraea</taxon>
    </lineage>
</organism>
<dbReference type="RefSeq" id="WP_344893641.1">
    <property type="nucleotide sequence ID" value="NZ_BAAAZP010000211.1"/>
</dbReference>
<dbReference type="InterPro" id="IPR002060">
    <property type="entry name" value="Squ/phyt_synthse"/>
</dbReference>
<protein>
    <submittedName>
        <fullName evidence="1">Squalene synthase HpnC</fullName>
    </submittedName>
</protein>
<dbReference type="InterPro" id="IPR033904">
    <property type="entry name" value="Trans_IPPS_HH"/>
</dbReference>
<dbReference type="InterPro" id="IPR008949">
    <property type="entry name" value="Isoprenoid_synthase_dom_sf"/>
</dbReference>
<dbReference type="InterPro" id="IPR044843">
    <property type="entry name" value="Trans_IPPS_bact-type"/>
</dbReference>
<accession>A0ABP7DVE9</accession>
<evidence type="ECO:0000313" key="2">
    <source>
        <dbReference type="Proteomes" id="UP001500902"/>
    </source>
</evidence>
<dbReference type="SFLD" id="SFLDG01018">
    <property type="entry name" value="Squalene/Phytoene_Synthase_Lik"/>
    <property type="match status" value="1"/>
</dbReference>
<dbReference type="Pfam" id="PF00494">
    <property type="entry name" value="SQS_PSY"/>
    <property type="match status" value="1"/>
</dbReference>
<dbReference type="CDD" id="cd00683">
    <property type="entry name" value="Trans_IPPS_HH"/>
    <property type="match status" value="1"/>
</dbReference>
<dbReference type="EMBL" id="BAAAZP010000211">
    <property type="protein sequence ID" value="GAA3710736.1"/>
    <property type="molecule type" value="Genomic_DNA"/>
</dbReference>
<dbReference type="SFLD" id="SFLDS00005">
    <property type="entry name" value="Isoprenoid_Synthase_Type_I"/>
    <property type="match status" value="1"/>
</dbReference>
<dbReference type="NCBIfam" id="TIGR03464">
    <property type="entry name" value="HpnC"/>
    <property type="match status" value="1"/>
</dbReference>
<comment type="caution">
    <text evidence="1">The sequence shown here is derived from an EMBL/GenBank/DDBJ whole genome shotgun (WGS) entry which is preliminary data.</text>
</comment>
<proteinExistence type="predicted"/>
<evidence type="ECO:0000313" key="1">
    <source>
        <dbReference type="EMBL" id="GAA3710736.1"/>
    </source>
</evidence>
<sequence length="282" mass="31080">MPVEKARRENFPVASRLLPRRQRDHLMAVYGFARSVDDIGDDAHPDDRLRLLDEVDADLARLYDGRPPRLGPVRGLARTVRECSVPADPFHRLVAANRRDQQVVRYETFDGLLGYCELSANPVGHLVLWVFGEVSDARLALSDKVCSALQIIEHCQDVGEDYRRGRVYLPGEDLRRAGCPIGHLAATATSPRLREVVAAQAERAGAMLAEGETIVGTLSGFARTAVAGYVAGGHATLAALRDARYDVLGRAVRPRRVRLLGGWARLLVTMRRPAPARRLPSP</sequence>
<reference evidence="2" key="1">
    <citation type="journal article" date="2019" name="Int. J. Syst. Evol. Microbiol.">
        <title>The Global Catalogue of Microorganisms (GCM) 10K type strain sequencing project: providing services to taxonomists for standard genome sequencing and annotation.</title>
        <authorList>
            <consortium name="The Broad Institute Genomics Platform"/>
            <consortium name="The Broad Institute Genome Sequencing Center for Infectious Disease"/>
            <person name="Wu L."/>
            <person name="Ma J."/>
        </authorList>
    </citation>
    <scope>NUCLEOTIDE SEQUENCE [LARGE SCALE GENOMIC DNA]</scope>
    <source>
        <strain evidence="2">JCM 16904</strain>
    </source>
</reference>
<gene>
    <name evidence="1" type="primary">hpnC</name>
    <name evidence="1" type="ORF">GCM10022224_090230</name>
</gene>